<feature type="region of interest" description="Disordered" evidence="1">
    <location>
        <begin position="246"/>
        <end position="273"/>
    </location>
</feature>
<reference evidence="4" key="1">
    <citation type="submission" date="2020-05" db="EMBL/GenBank/DDBJ databases">
        <authorList>
            <person name="Chiriac C."/>
            <person name="Salcher M."/>
            <person name="Ghai R."/>
            <person name="Kavagutti S V."/>
        </authorList>
    </citation>
    <scope>NUCLEOTIDE SEQUENCE</scope>
</reference>
<proteinExistence type="predicted"/>
<evidence type="ECO:0000313" key="2">
    <source>
        <dbReference type="EMBL" id="CAB4154118.1"/>
    </source>
</evidence>
<organism evidence="4">
    <name type="scientific">uncultured Caudovirales phage</name>
    <dbReference type="NCBI Taxonomy" id="2100421"/>
    <lineage>
        <taxon>Viruses</taxon>
        <taxon>Duplodnaviria</taxon>
        <taxon>Heunggongvirae</taxon>
        <taxon>Uroviricota</taxon>
        <taxon>Caudoviricetes</taxon>
        <taxon>Peduoviridae</taxon>
        <taxon>Maltschvirus</taxon>
        <taxon>Maltschvirus maltsch</taxon>
    </lineage>
</organism>
<protein>
    <submittedName>
        <fullName evidence="4">Uncharacterized protein</fullName>
    </submittedName>
</protein>
<accession>A0A6J7XG50</accession>
<name>A0A6J7XG50_9CAUD</name>
<gene>
    <name evidence="3" type="ORF">UFOVP1117_30</name>
    <name evidence="4" type="ORF">UFOVP1570_31</name>
    <name evidence="2" type="ORF">UFOVP632_27</name>
</gene>
<dbReference type="EMBL" id="LR798414">
    <property type="protein sequence ID" value="CAB5230027.1"/>
    <property type="molecule type" value="Genomic_DNA"/>
</dbReference>
<feature type="region of interest" description="Disordered" evidence="1">
    <location>
        <begin position="36"/>
        <end position="124"/>
    </location>
</feature>
<evidence type="ECO:0000313" key="3">
    <source>
        <dbReference type="EMBL" id="CAB4184736.1"/>
    </source>
</evidence>
<evidence type="ECO:0000256" key="1">
    <source>
        <dbReference type="SAM" id="MobiDB-lite"/>
    </source>
</evidence>
<evidence type="ECO:0000313" key="4">
    <source>
        <dbReference type="EMBL" id="CAB5230027.1"/>
    </source>
</evidence>
<feature type="compositionally biased region" description="Polar residues" evidence="1">
    <location>
        <begin position="45"/>
        <end position="57"/>
    </location>
</feature>
<dbReference type="EMBL" id="LR796608">
    <property type="protein sequence ID" value="CAB4154118.1"/>
    <property type="molecule type" value="Genomic_DNA"/>
</dbReference>
<feature type="compositionally biased region" description="Basic and acidic residues" evidence="1">
    <location>
        <begin position="61"/>
        <end position="119"/>
    </location>
</feature>
<sequence>MSEVQEAPQVQPRVAQTVLTNENMAEFAAKKLGLAAPSEAVKTEPQAQSEPANSENEATAVEDRKQNPKLEKRFSEITKQREAARAEAQTEREARQQLESKLRDYETKAKPSAEPKADEEPQPNQFSDMYEYAKALTDYRVDQRMNEEKQKEVQAKVQAERDKVINTWAKRVESAKSEMPDFEDMVGSADVVVSNEVRDAIFESEVGPRILYHLAENPEIAEKLAGMTLTRALATIGKLEGQFEKTEPQTKTTVGRSKAPAPINPIKASANGPVTELDGNRQFHGNYQAWKAARLAGRIR</sequence>
<dbReference type="EMBL" id="LR797062">
    <property type="protein sequence ID" value="CAB4184736.1"/>
    <property type="molecule type" value="Genomic_DNA"/>
</dbReference>